<dbReference type="GO" id="GO:0019843">
    <property type="term" value="F:rRNA binding"/>
    <property type="evidence" value="ECO:0007669"/>
    <property type="project" value="UniProtKB-UniRule"/>
</dbReference>
<dbReference type="GO" id="GO:0006412">
    <property type="term" value="P:translation"/>
    <property type="evidence" value="ECO:0007669"/>
    <property type="project" value="UniProtKB-UniRule"/>
</dbReference>
<keyword evidence="5 6" id="KW-0687">Ribonucleoprotein</keyword>
<dbReference type="Pfam" id="PF00829">
    <property type="entry name" value="Ribosomal_L21p"/>
    <property type="match status" value="1"/>
</dbReference>
<keyword evidence="4 6" id="KW-0689">Ribosomal protein</keyword>
<dbReference type="AlphaFoldDB" id="A0A5C0UK88"/>
<keyword evidence="3 6" id="KW-0694">RNA-binding</keyword>
<dbReference type="GO" id="GO:0003735">
    <property type="term" value="F:structural constituent of ribosome"/>
    <property type="evidence" value="ECO:0007669"/>
    <property type="project" value="InterPro"/>
</dbReference>
<protein>
    <recommendedName>
        <fullName evidence="6">Large ribosomal subunit protein bL21</fullName>
    </recommendedName>
</protein>
<keyword evidence="2 6" id="KW-0699">rRNA-binding</keyword>
<comment type="subunit">
    <text evidence="6">Part of the 50S ribosomal subunit. Contacts protein L20.</text>
</comment>
<name>A0A5C0UK88_9RICK</name>
<dbReference type="HAMAP" id="MF_01363">
    <property type="entry name" value="Ribosomal_bL21"/>
    <property type="match status" value="1"/>
</dbReference>
<evidence type="ECO:0000256" key="6">
    <source>
        <dbReference type="HAMAP-Rule" id="MF_01363"/>
    </source>
</evidence>
<dbReference type="SUPFAM" id="SSF141091">
    <property type="entry name" value="L21p-like"/>
    <property type="match status" value="1"/>
</dbReference>
<proteinExistence type="inferred from homology"/>
<dbReference type="PROSITE" id="PS01169">
    <property type="entry name" value="RIBOSOMAL_L21"/>
    <property type="match status" value="1"/>
</dbReference>
<evidence type="ECO:0000313" key="9">
    <source>
        <dbReference type="Proteomes" id="UP000323844"/>
    </source>
</evidence>
<dbReference type="Proteomes" id="UP000323844">
    <property type="component" value="Chromosome"/>
</dbReference>
<dbReference type="InterPro" id="IPR036164">
    <property type="entry name" value="bL21-like_sf"/>
</dbReference>
<reference evidence="8 9" key="1">
    <citation type="submission" date="2019-08" db="EMBL/GenBank/DDBJ databases">
        <title>Highly reduced genomes of protist endosymbionts show evolutionary convergence.</title>
        <authorList>
            <person name="George E."/>
            <person name="Husnik F."/>
            <person name="Tashyreva D."/>
            <person name="Prokopchuk G."/>
            <person name="Horak A."/>
            <person name="Kwong W.K."/>
            <person name="Lukes J."/>
            <person name="Keeling P.J."/>
        </authorList>
    </citation>
    <scope>NUCLEOTIDE SEQUENCE [LARGE SCALE GENOMIC DNA]</scope>
    <source>
        <strain evidence="8">1621</strain>
    </source>
</reference>
<dbReference type="GO" id="GO:0005737">
    <property type="term" value="C:cytoplasm"/>
    <property type="evidence" value="ECO:0007669"/>
    <property type="project" value="UniProtKB-ARBA"/>
</dbReference>
<dbReference type="GO" id="GO:1990904">
    <property type="term" value="C:ribonucleoprotein complex"/>
    <property type="evidence" value="ECO:0007669"/>
    <property type="project" value="UniProtKB-KW"/>
</dbReference>
<sequence length="103" mass="11448">MFAIIKSGGKQYKVSAGDVVAVEKIVANVGDDVMFDEVLFLESDDGEIKIGAPVVPNASIKATVMEHCREDKVIVFKKHARKNYRRKLGHRQPVTKVRIIGIK</sequence>
<dbReference type="KEGG" id="snay:FZC37_02890"/>
<evidence type="ECO:0000256" key="5">
    <source>
        <dbReference type="ARBA" id="ARBA00023274"/>
    </source>
</evidence>
<dbReference type="PANTHER" id="PTHR21349">
    <property type="entry name" value="50S RIBOSOMAL PROTEIN L21"/>
    <property type="match status" value="1"/>
</dbReference>
<dbReference type="InterPro" id="IPR001787">
    <property type="entry name" value="Ribosomal_bL21"/>
</dbReference>
<dbReference type="PANTHER" id="PTHR21349:SF0">
    <property type="entry name" value="LARGE RIBOSOMAL SUBUNIT PROTEIN BL21M"/>
    <property type="match status" value="1"/>
</dbReference>
<dbReference type="EMBL" id="CP043312">
    <property type="protein sequence ID" value="QEK39852.1"/>
    <property type="molecule type" value="Genomic_DNA"/>
</dbReference>
<dbReference type="InterPro" id="IPR018258">
    <property type="entry name" value="Ribosomal_bL21_CS"/>
</dbReference>
<evidence type="ECO:0000256" key="3">
    <source>
        <dbReference type="ARBA" id="ARBA00022884"/>
    </source>
</evidence>
<comment type="similarity">
    <text evidence="1 6 7">Belongs to the bacterial ribosomal protein bL21 family.</text>
</comment>
<dbReference type="NCBIfam" id="TIGR00061">
    <property type="entry name" value="L21"/>
    <property type="match status" value="1"/>
</dbReference>
<evidence type="ECO:0000256" key="2">
    <source>
        <dbReference type="ARBA" id="ARBA00022730"/>
    </source>
</evidence>
<keyword evidence="9" id="KW-1185">Reference proteome</keyword>
<organism evidence="8 9">
    <name type="scientific">Candidatus Sneabacter namystus</name>
    <dbReference type="NCBI Taxonomy" id="2601646"/>
    <lineage>
        <taxon>Bacteria</taxon>
        <taxon>Pseudomonadati</taxon>
        <taxon>Pseudomonadota</taxon>
        <taxon>Alphaproteobacteria</taxon>
        <taxon>Rickettsiales</taxon>
        <taxon>Rickettsiaceae</taxon>
        <taxon>Rickettsieae</taxon>
        <taxon>Candidatus Sneabacter</taxon>
    </lineage>
</organism>
<dbReference type="InterPro" id="IPR028909">
    <property type="entry name" value="bL21-like"/>
</dbReference>
<dbReference type="RefSeq" id="WP_148952213.1">
    <property type="nucleotide sequence ID" value="NZ_CP043312.1"/>
</dbReference>
<dbReference type="OrthoDB" id="9813334at2"/>
<evidence type="ECO:0000313" key="8">
    <source>
        <dbReference type="EMBL" id="QEK39852.1"/>
    </source>
</evidence>
<comment type="function">
    <text evidence="6 7">This protein binds to 23S rRNA in the presence of protein L20.</text>
</comment>
<dbReference type="GO" id="GO:0005840">
    <property type="term" value="C:ribosome"/>
    <property type="evidence" value="ECO:0007669"/>
    <property type="project" value="UniProtKB-KW"/>
</dbReference>
<evidence type="ECO:0000256" key="4">
    <source>
        <dbReference type="ARBA" id="ARBA00022980"/>
    </source>
</evidence>
<gene>
    <name evidence="6 8" type="primary">rplU</name>
    <name evidence="8" type="ORF">FZC37_02890</name>
</gene>
<evidence type="ECO:0000256" key="7">
    <source>
        <dbReference type="RuleBase" id="RU000562"/>
    </source>
</evidence>
<accession>A0A5C0UK88</accession>
<evidence type="ECO:0000256" key="1">
    <source>
        <dbReference type="ARBA" id="ARBA00008563"/>
    </source>
</evidence>